<accession>A0A8I2HF39</accession>
<dbReference type="AlphaFoldDB" id="A0A8I2HF39"/>
<dbReference type="InterPro" id="IPR018958">
    <property type="entry name" value="Knr4/Smi1-like_dom"/>
</dbReference>
<keyword evidence="5" id="KW-1185">Reference proteome</keyword>
<dbReference type="SUPFAM" id="SSF160631">
    <property type="entry name" value="SMI1/KNR4-like"/>
    <property type="match status" value="1"/>
</dbReference>
<dbReference type="EMBL" id="WEIA01000033">
    <property type="protein sequence ID" value="NLR24375.1"/>
    <property type="molecule type" value="Genomic_DNA"/>
</dbReference>
<reference evidence="2" key="1">
    <citation type="submission" date="2019-10" db="EMBL/GenBank/DDBJ databases">
        <authorList>
            <person name="Paulsen S."/>
        </authorList>
    </citation>
    <scope>NUCLEOTIDE SEQUENCE</scope>
    <source>
        <strain evidence="2">LMG 19692</strain>
    </source>
</reference>
<dbReference type="Gene3D" id="3.40.1580.10">
    <property type="entry name" value="SMI1/KNR4-like"/>
    <property type="match status" value="1"/>
</dbReference>
<dbReference type="Proteomes" id="UP001304419">
    <property type="component" value="Chromosome 2"/>
</dbReference>
<dbReference type="RefSeq" id="WP_045989833.1">
    <property type="nucleotide sequence ID" value="NZ_CBCSDF010000036.1"/>
</dbReference>
<feature type="domain" description="Knr4/Smi1-like" evidence="1">
    <location>
        <begin position="19"/>
        <end position="148"/>
    </location>
</feature>
<proteinExistence type="predicted"/>
<gene>
    <name evidence="2" type="ORF">F9Y85_24340</name>
    <name evidence="3" type="ORF">R5H13_22030</name>
</gene>
<protein>
    <submittedName>
        <fullName evidence="2">SMI1/KNR4 family protein</fullName>
    </submittedName>
</protein>
<sequence length="157" mass="18571">MFKCEPYLWKENKPTYNPSYLKELELELQIKFPIEFLNFMELYFGDKPVYSSFEVGKGHCSIAHFLHCQNLVNDDFEIYSISDQREEIDEFLSDKIVPFAITFDSNLIAFDFRHKITEPEVIFIISSQLEDGDKAIRHISSNFHEFLAILEKNEDEL</sequence>
<organism evidence="2 4">
    <name type="scientific">Pseudoalteromonas maricaloris</name>
    <dbReference type="NCBI Taxonomy" id="184924"/>
    <lineage>
        <taxon>Bacteria</taxon>
        <taxon>Pseudomonadati</taxon>
        <taxon>Pseudomonadota</taxon>
        <taxon>Gammaproteobacteria</taxon>
        <taxon>Alteromonadales</taxon>
        <taxon>Pseudoalteromonadaceae</taxon>
        <taxon>Pseudoalteromonas</taxon>
    </lineage>
</organism>
<dbReference type="Proteomes" id="UP000646877">
    <property type="component" value="Unassembled WGS sequence"/>
</dbReference>
<name>A0A8I2HF39_9GAMM</name>
<evidence type="ECO:0000259" key="1">
    <source>
        <dbReference type="Pfam" id="PF09346"/>
    </source>
</evidence>
<dbReference type="EMBL" id="CP137579">
    <property type="protein sequence ID" value="WOX30566.1"/>
    <property type="molecule type" value="Genomic_DNA"/>
</dbReference>
<evidence type="ECO:0000313" key="3">
    <source>
        <dbReference type="EMBL" id="WOX30566.1"/>
    </source>
</evidence>
<evidence type="ECO:0000313" key="5">
    <source>
        <dbReference type="Proteomes" id="UP001304419"/>
    </source>
</evidence>
<evidence type="ECO:0000313" key="2">
    <source>
        <dbReference type="EMBL" id="NLR24375.1"/>
    </source>
</evidence>
<evidence type="ECO:0000313" key="4">
    <source>
        <dbReference type="Proteomes" id="UP000646877"/>
    </source>
</evidence>
<reference evidence="3 5" key="2">
    <citation type="submission" date="2023-10" db="EMBL/GenBank/DDBJ databases">
        <title>To unveil natural product biosynthetic capacity in Pseudoalteromonas.</title>
        <authorList>
            <person name="Wang J."/>
        </authorList>
    </citation>
    <scope>NUCLEOTIDE SEQUENCE [LARGE SCALE GENOMIC DNA]</scope>
    <source>
        <strain evidence="3 5">DSM 15914</strain>
    </source>
</reference>
<dbReference type="Pfam" id="PF09346">
    <property type="entry name" value="SMI1_KNR4"/>
    <property type="match status" value="1"/>
</dbReference>
<dbReference type="InterPro" id="IPR037883">
    <property type="entry name" value="Knr4/Smi1-like_sf"/>
</dbReference>
<dbReference type="GeneID" id="67503757"/>